<reference evidence="1 2" key="1">
    <citation type="submission" date="2013-06" db="EMBL/GenBank/DDBJ databases">
        <title>Rumen cellulosomics: divergent fiber-degrading strategies revealed by comparative genome-wide analysis of six Ruminococcal strains.</title>
        <authorList>
            <person name="Dassa B."/>
            <person name="Borovok I."/>
            <person name="Lamed R."/>
            <person name="Flint H."/>
            <person name="Yeoman C.J."/>
            <person name="White B."/>
            <person name="Bayer E.A."/>
        </authorList>
    </citation>
    <scope>NUCLEOTIDE SEQUENCE [LARGE SCALE GENOMIC DNA]</scope>
    <source>
        <strain evidence="1 2">SY3</strain>
    </source>
</reference>
<dbReference type="PATRIC" id="fig|1341156.4.peg.3730"/>
<protein>
    <submittedName>
        <fullName evidence="1">Uncharacterized protein</fullName>
    </submittedName>
</protein>
<gene>
    <name evidence="1" type="ORF">RASY3_13535</name>
</gene>
<evidence type="ECO:0000313" key="1">
    <source>
        <dbReference type="EMBL" id="EXM37561.1"/>
    </source>
</evidence>
<name>A0A011VQQ0_RUMAL</name>
<dbReference type="RefSeq" id="WP_024856964.1">
    <property type="nucleotide sequence ID" value="NZ_JEOB01000004.1"/>
</dbReference>
<dbReference type="EMBL" id="JEOB01000004">
    <property type="protein sequence ID" value="EXM37561.1"/>
    <property type="molecule type" value="Genomic_DNA"/>
</dbReference>
<accession>A0A011VQQ0</accession>
<dbReference type="AlphaFoldDB" id="A0A011VQQ0"/>
<proteinExistence type="predicted"/>
<keyword evidence="2" id="KW-1185">Reference proteome</keyword>
<evidence type="ECO:0000313" key="2">
    <source>
        <dbReference type="Proteomes" id="UP000021369"/>
    </source>
</evidence>
<organism evidence="1 2">
    <name type="scientific">Ruminococcus albus SY3</name>
    <dbReference type="NCBI Taxonomy" id="1341156"/>
    <lineage>
        <taxon>Bacteria</taxon>
        <taxon>Bacillati</taxon>
        <taxon>Bacillota</taxon>
        <taxon>Clostridia</taxon>
        <taxon>Eubacteriales</taxon>
        <taxon>Oscillospiraceae</taxon>
        <taxon>Ruminococcus</taxon>
    </lineage>
</organism>
<dbReference type="Proteomes" id="UP000021369">
    <property type="component" value="Unassembled WGS sequence"/>
</dbReference>
<comment type="caution">
    <text evidence="1">The sequence shown here is derived from an EMBL/GenBank/DDBJ whole genome shotgun (WGS) entry which is preliminary data.</text>
</comment>
<sequence length="142" mass="16503">MDYKVNIVQEIYHKFEEWLDSLLDNNDMPEDTAAYNFNLYDEAMEGIVYGIQIVACDKFDPDDKGGDWACHMVWYSEEDIFCLDFSDEEDSSFEYVQAVFTAFVKKYLDEGKHRELLLASRGIGIGHVEGDLDIIYVNNKEL</sequence>